<dbReference type="InterPro" id="IPR005829">
    <property type="entry name" value="Sugar_transporter_CS"/>
</dbReference>
<proteinExistence type="predicted"/>
<dbReference type="GO" id="GO:0005886">
    <property type="term" value="C:plasma membrane"/>
    <property type="evidence" value="ECO:0007669"/>
    <property type="project" value="UniProtKB-SubCell"/>
</dbReference>
<keyword evidence="2" id="KW-0813">Transport</keyword>
<dbReference type="Pfam" id="PF07690">
    <property type="entry name" value="MFS_1"/>
    <property type="match status" value="1"/>
</dbReference>
<feature type="transmembrane region" description="Helical" evidence="7">
    <location>
        <begin position="201"/>
        <end position="220"/>
    </location>
</feature>
<evidence type="ECO:0000259" key="8">
    <source>
        <dbReference type="PROSITE" id="PS50850"/>
    </source>
</evidence>
<dbReference type="PROSITE" id="PS00216">
    <property type="entry name" value="SUGAR_TRANSPORT_1"/>
    <property type="match status" value="1"/>
</dbReference>
<evidence type="ECO:0000256" key="3">
    <source>
        <dbReference type="ARBA" id="ARBA00022475"/>
    </source>
</evidence>
<dbReference type="AlphaFoldDB" id="A0A7I7YNI4"/>
<accession>A0A7I7YNI4</accession>
<name>A0A7I7YNI4_9MYCO</name>
<dbReference type="PANTHER" id="PTHR43045:SF2">
    <property type="entry name" value="INNER MEMBRANE METABOLITE TRANSPORT PROTEIN YHJE"/>
    <property type="match status" value="1"/>
</dbReference>
<dbReference type="EMBL" id="AP022614">
    <property type="protein sequence ID" value="BBZ42887.1"/>
    <property type="molecule type" value="Genomic_DNA"/>
</dbReference>
<organism evidence="9 10">
    <name type="scientific">Mycobacterium parmense</name>
    <dbReference type="NCBI Taxonomy" id="185642"/>
    <lineage>
        <taxon>Bacteria</taxon>
        <taxon>Bacillati</taxon>
        <taxon>Actinomycetota</taxon>
        <taxon>Actinomycetes</taxon>
        <taxon>Mycobacteriales</taxon>
        <taxon>Mycobacteriaceae</taxon>
        <taxon>Mycobacterium</taxon>
        <taxon>Mycobacterium simiae complex</taxon>
    </lineage>
</organism>
<gene>
    <name evidence="9" type="ORF">MPRM_01680</name>
</gene>
<dbReference type="PROSITE" id="PS00217">
    <property type="entry name" value="SUGAR_TRANSPORT_2"/>
    <property type="match status" value="1"/>
</dbReference>
<dbReference type="PANTHER" id="PTHR43045">
    <property type="entry name" value="SHIKIMATE TRANSPORTER"/>
    <property type="match status" value="1"/>
</dbReference>
<evidence type="ECO:0000313" key="10">
    <source>
        <dbReference type="Proteomes" id="UP000467105"/>
    </source>
</evidence>
<feature type="transmembrane region" description="Helical" evidence="7">
    <location>
        <begin position="99"/>
        <end position="117"/>
    </location>
</feature>
<dbReference type="SUPFAM" id="SSF103473">
    <property type="entry name" value="MFS general substrate transporter"/>
    <property type="match status" value="1"/>
</dbReference>
<feature type="transmembrane region" description="Helical" evidence="7">
    <location>
        <begin position="255"/>
        <end position="278"/>
    </location>
</feature>
<keyword evidence="3" id="KW-1003">Cell membrane</keyword>
<evidence type="ECO:0000256" key="2">
    <source>
        <dbReference type="ARBA" id="ARBA00022448"/>
    </source>
</evidence>
<feature type="domain" description="Major facilitator superfamily (MFS) profile" evidence="8">
    <location>
        <begin position="26"/>
        <end position="436"/>
    </location>
</feature>
<feature type="transmembrane region" description="Helical" evidence="7">
    <location>
        <begin position="321"/>
        <end position="340"/>
    </location>
</feature>
<feature type="transmembrane region" description="Helical" evidence="7">
    <location>
        <begin position="290"/>
        <end position="312"/>
    </location>
</feature>
<evidence type="ECO:0000256" key="5">
    <source>
        <dbReference type="ARBA" id="ARBA00022989"/>
    </source>
</evidence>
<keyword evidence="10" id="KW-1185">Reference proteome</keyword>
<dbReference type="Proteomes" id="UP000467105">
    <property type="component" value="Chromosome"/>
</dbReference>
<reference evidence="9 10" key="1">
    <citation type="journal article" date="2019" name="Emerg. Microbes Infect.">
        <title>Comprehensive subspecies identification of 175 nontuberculous mycobacteria species based on 7547 genomic profiles.</title>
        <authorList>
            <person name="Matsumoto Y."/>
            <person name="Kinjo T."/>
            <person name="Motooka D."/>
            <person name="Nabeya D."/>
            <person name="Jung N."/>
            <person name="Uechi K."/>
            <person name="Horii T."/>
            <person name="Iida T."/>
            <person name="Fujita J."/>
            <person name="Nakamura S."/>
        </authorList>
    </citation>
    <scope>NUCLEOTIDE SEQUENCE [LARGE SCALE GENOMIC DNA]</scope>
    <source>
        <strain evidence="9 10">JCM 14742</strain>
    </source>
</reference>
<dbReference type="InterPro" id="IPR011701">
    <property type="entry name" value="MFS"/>
</dbReference>
<keyword evidence="4 7" id="KW-0812">Transmembrane</keyword>
<feature type="transmembrane region" description="Helical" evidence="7">
    <location>
        <begin position="123"/>
        <end position="143"/>
    </location>
</feature>
<dbReference type="PROSITE" id="PS50850">
    <property type="entry name" value="MFS"/>
    <property type="match status" value="1"/>
</dbReference>
<evidence type="ECO:0000256" key="1">
    <source>
        <dbReference type="ARBA" id="ARBA00004651"/>
    </source>
</evidence>
<comment type="subcellular location">
    <subcellularLocation>
        <location evidence="1">Cell membrane</location>
        <topology evidence="1">Multi-pass membrane protein</topology>
    </subcellularLocation>
</comment>
<keyword evidence="5 7" id="KW-1133">Transmembrane helix</keyword>
<feature type="transmembrane region" description="Helical" evidence="7">
    <location>
        <begin position="382"/>
        <end position="406"/>
    </location>
</feature>
<feature type="transmembrane region" description="Helical" evidence="7">
    <location>
        <begin position="346"/>
        <end position="370"/>
    </location>
</feature>
<dbReference type="InterPro" id="IPR036259">
    <property type="entry name" value="MFS_trans_sf"/>
</dbReference>
<evidence type="ECO:0000256" key="6">
    <source>
        <dbReference type="ARBA" id="ARBA00023136"/>
    </source>
</evidence>
<evidence type="ECO:0000256" key="7">
    <source>
        <dbReference type="SAM" id="Phobius"/>
    </source>
</evidence>
<feature type="transmembrane region" description="Helical" evidence="7">
    <location>
        <begin position="412"/>
        <end position="432"/>
    </location>
</feature>
<dbReference type="Gene3D" id="1.20.1250.20">
    <property type="entry name" value="MFS general substrate transporter like domains"/>
    <property type="match status" value="1"/>
</dbReference>
<protein>
    <submittedName>
        <fullName evidence="9">MFS transporter</fullName>
    </submittedName>
</protein>
<keyword evidence="6 7" id="KW-0472">Membrane</keyword>
<sequence>MSELNQPAGFTATVVAPARSTPMARVAAACLVGSAIEFYDFLIYGTAAALVFPAVFFPRLSPTVATIASLATFATAFLSRPLGAAVFGNFGDRLGRKKTLVATLLIMGASTVSVGMVPSTDSIGIAAPLILIALRLLQGFAVGGEWAGSVLLSAEYAPAGKRGWYGMFTLLGGGTAGILASLTFLAVNVTIGEKSPAFLEWGWRVPFLISTGLIGIALYVRLNIDETPVFTEEKARHLVPKAPLAELLRFQRREIVLVAGAFLGGMGFVYLGNTFLVMYAHSHLGYSRSFIWSIGALGGLTSMICVSFAAWISDRVGRRRVMLIGLAACLPWAFVVIPLMDTRKPVLYAIAVLGMFGAAAVANGPTGAFIPELFATRYRYSGAAVAMNLAGILGAAVPPLIAGTLLATYGSWAIGVMMGALIVASFVSVYLLPETRGRALRPDPESVGV</sequence>
<dbReference type="GO" id="GO:0022857">
    <property type="term" value="F:transmembrane transporter activity"/>
    <property type="evidence" value="ECO:0007669"/>
    <property type="project" value="InterPro"/>
</dbReference>
<evidence type="ECO:0000256" key="4">
    <source>
        <dbReference type="ARBA" id="ARBA00022692"/>
    </source>
</evidence>
<dbReference type="CDD" id="cd17369">
    <property type="entry name" value="MFS_ShiA_like"/>
    <property type="match status" value="1"/>
</dbReference>
<evidence type="ECO:0000313" key="9">
    <source>
        <dbReference type="EMBL" id="BBZ42887.1"/>
    </source>
</evidence>
<dbReference type="InterPro" id="IPR020846">
    <property type="entry name" value="MFS_dom"/>
</dbReference>
<feature type="transmembrane region" description="Helical" evidence="7">
    <location>
        <begin position="64"/>
        <end position="87"/>
    </location>
</feature>
<feature type="transmembrane region" description="Helical" evidence="7">
    <location>
        <begin position="164"/>
        <end position="189"/>
    </location>
</feature>